<proteinExistence type="predicted"/>
<name>A0A095T7J1_9GAMM</name>
<dbReference type="PRINTS" id="PR00032">
    <property type="entry name" value="HTHARAC"/>
</dbReference>
<dbReference type="Pfam" id="PF06445">
    <property type="entry name" value="GyrI-like"/>
    <property type="match status" value="1"/>
</dbReference>
<dbReference type="GO" id="GO:0043565">
    <property type="term" value="F:sequence-specific DNA binding"/>
    <property type="evidence" value="ECO:0007669"/>
    <property type="project" value="InterPro"/>
</dbReference>
<dbReference type="GO" id="GO:0003700">
    <property type="term" value="F:DNA-binding transcription factor activity"/>
    <property type="evidence" value="ECO:0007669"/>
    <property type="project" value="InterPro"/>
</dbReference>
<evidence type="ECO:0000313" key="5">
    <source>
        <dbReference type="EMBL" id="KGD72499.2"/>
    </source>
</evidence>
<dbReference type="EMBL" id="JPKR02000003">
    <property type="protein sequence ID" value="KGD72499.2"/>
    <property type="molecule type" value="Genomic_DNA"/>
</dbReference>
<reference evidence="5" key="1">
    <citation type="submission" date="2014-12" db="EMBL/GenBank/DDBJ databases">
        <title>The draft genome of the Tatumella morbirosei type strain, LMG23360T isolated from pineapple rot.</title>
        <authorList>
            <person name="Smits T.H."/>
            <person name="Palmer M."/>
            <person name="Venter S.N."/>
            <person name="Duffy B."/>
            <person name="Steenkamp E.T."/>
            <person name="Chan W.Y."/>
            <person name="Coutinho T.A."/>
            <person name="Coetzee M.P."/>
            <person name="De Maayer P."/>
        </authorList>
    </citation>
    <scope>NUCLEOTIDE SEQUENCE [LARGE SCALE GENOMIC DNA]</scope>
    <source>
        <strain evidence="5">LMG 23360</strain>
    </source>
</reference>
<sequence length="293" mass="33633">MTDKQRYTANYQKRITLVLDYIDSHLCEPLLLDNLSKVAHFSVFHFHRQFTACIGIPPGRYIQLMRLRHASYRLAFNPEQKITDIALETGFTHAESFSRAFKQVFGVSPGEFRRQPEWQSWHSQMPAAPQIRREPTMQIAIVTVPDIPVAMLLHQGSPETIHQTAGRFVAWRKTSGYSPVRRCRTFGIAPDDPHNCDPQQFRFMIAGEVSASIPEDNDFGVVNSVIPGGRCATVRHQGSHERLTALAQSLYRDWLPGSGETLRDFPLWFHYHNFIHEVAEHQLLTDIFLPLKD</sequence>
<dbReference type="Gene3D" id="1.10.10.60">
    <property type="entry name" value="Homeodomain-like"/>
    <property type="match status" value="2"/>
</dbReference>
<dbReference type="PANTHER" id="PTHR40055:SF1">
    <property type="entry name" value="TRANSCRIPTIONAL REGULATOR YGIV-RELATED"/>
    <property type="match status" value="1"/>
</dbReference>
<dbReference type="SUPFAM" id="SSF55136">
    <property type="entry name" value="Probable bacterial effector-binding domain"/>
    <property type="match status" value="1"/>
</dbReference>
<dbReference type="STRING" id="642227.HA49_17485"/>
<dbReference type="eggNOG" id="COG2207">
    <property type="taxonomic scope" value="Bacteria"/>
</dbReference>
<evidence type="ECO:0000256" key="2">
    <source>
        <dbReference type="ARBA" id="ARBA00023125"/>
    </source>
</evidence>
<dbReference type="InterPro" id="IPR018062">
    <property type="entry name" value="HTH_AraC-typ_CS"/>
</dbReference>
<protein>
    <submittedName>
        <fullName evidence="5">AraC family transcriptional regulator</fullName>
    </submittedName>
</protein>
<keyword evidence="3" id="KW-0804">Transcription</keyword>
<keyword evidence="1" id="KW-0805">Transcription regulation</keyword>
<dbReference type="SMART" id="SM00871">
    <property type="entry name" value="AraC_E_bind"/>
    <property type="match status" value="1"/>
</dbReference>
<accession>A0A095T7J1</accession>
<dbReference type="SMART" id="SM00342">
    <property type="entry name" value="HTH_ARAC"/>
    <property type="match status" value="1"/>
</dbReference>
<dbReference type="Pfam" id="PF12833">
    <property type="entry name" value="HTH_18"/>
    <property type="match status" value="1"/>
</dbReference>
<dbReference type="eggNOG" id="COG3449">
    <property type="taxonomic scope" value="Bacteria"/>
</dbReference>
<evidence type="ECO:0000313" key="6">
    <source>
        <dbReference type="Proteomes" id="UP000029577"/>
    </source>
</evidence>
<dbReference type="InterPro" id="IPR029442">
    <property type="entry name" value="GyrI-like"/>
</dbReference>
<feature type="domain" description="HTH araC/xylS-type" evidence="4">
    <location>
        <begin position="16"/>
        <end position="115"/>
    </location>
</feature>
<dbReference type="PANTHER" id="PTHR40055">
    <property type="entry name" value="TRANSCRIPTIONAL REGULATOR YGIV-RELATED"/>
    <property type="match status" value="1"/>
</dbReference>
<dbReference type="InterPro" id="IPR011256">
    <property type="entry name" value="Reg_factor_effector_dom_sf"/>
</dbReference>
<dbReference type="Gene3D" id="3.20.80.10">
    <property type="entry name" value="Regulatory factor, effector binding domain"/>
    <property type="match status" value="1"/>
</dbReference>
<evidence type="ECO:0000256" key="3">
    <source>
        <dbReference type="ARBA" id="ARBA00023163"/>
    </source>
</evidence>
<dbReference type="InterPro" id="IPR018060">
    <property type="entry name" value="HTH_AraC"/>
</dbReference>
<dbReference type="SUPFAM" id="SSF46689">
    <property type="entry name" value="Homeodomain-like"/>
    <property type="match status" value="2"/>
</dbReference>
<gene>
    <name evidence="5" type="ORF">HA49_17485</name>
</gene>
<dbReference type="Proteomes" id="UP000029577">
    <property type="component" value="Unassembled WGS sequence"/>
</dbReference>
<dbReference type="InterPro" id="IPR020449">
    <property type="entry name" value="Tscrpt_reg_AraC-type_HTH"/>
</dbReference>
<dbReference type="InterPro" id="IPR009057">
    <property type="entry name" value="Homeodomain-like_sf"/>
</dbReference>
<dbReference type="InterPro" id="IPR010499">
    <property type="entry name" value="AraC_E-bd"/>
</dbReference>
<keyword evidence="2" id="KW-0238">DNA-binding</keyword>
<keyword evidence="6" id="KW-1185">Reference proteome</keyword>
<evidence type="ECO:0000259" key="4">
    <source>
        <dbReference type="PROSITE" id="PS01124"/>
    </source>
</evidence>
<dbReference type="InterPro" id="IPR050908">
    <property type="entry name" value="SmbC-like"/>
</dbReference>
<dbReference type="AlphaFoldDB" id="A0A095T7J1"/>
<dbReference type="PROSITE" id="PS00041">
    <property type="entry name" value="HTH_ARAC_FAMILY_1"/>
    <property type="match status" value="1"/>
</dbReference>
<evidence type="ECO:0000256" key="1">
    <source>
        <dbReference type="ARBA" id="ARBA00023015"/>
    </source>
</evidence>
<comment type="caution">
    <text evidence="5">The sequence shown here is derived from an EMBL/GenBank/DDBJ whole genome shotgun (WGS) entry which is preliminary data.</text>
</comment>
<organism evidence="5 6">
    <name type="scientific">Tatumella morbirosei</name>
    <dbReference type="NCBI Taxonomy" id="642227"/>
    <lineage>
        <taxon>Bacteria</taxon>
        <taxon>Pseudomonadati</taxon>
        <taxon>Pseudomonadota</taxon>
        <taxon>Gammaproteobacteria</taxon>
        <taxon>Enterobacterales</taxon>
        <taxon>Erwiniaceae</taxon>
        <taxon>Tatumella</taxon>
    </lineage>
</organism>
<dbReference type="PROSITE" id="PS01124">
    <property type="entry name" value="HTH_ARAC_FAMILY_2"/>
    <property type="match status" value="1"/>
</dbReference>